<dbReference type="Proteomes" id="UP000033982">
    <property type="component" value="Unassembled WGS sequence"/>
</dbReference>
<feature type="chain" id="PRO_5002541537" evidence="2">
    <location>
        <begin position="25"/>
        <end position="264"/>
    </location>
</feature>
<evidence type="ECO:0000313" key="4">
    <source>
        <dbReference type="Proteomes" id="UP000033982"/>
    </source>
</evidence>
<protein>
    <submittedName>
        <fullName evidence="3">Uncharacterized protein</fullName>
    </submittedName>
</protein>
<reference evidence="3 4" key="1">
    <citation type="journal article" date="2015" name="Nature">
        <title>rRNA introns, odd ribosomes, and small enigmatic genomes across a large radiation of phyla.</title>
        <authorList>
            <person name="Brown C.T."/>
            <person name="Hug L.A."/>
            <person name="Thomas B.C."/>
            <person name="Sharon I."/>
            <person name="Castelle C.J."/>
            <person name="Singh A."/>
            <person name="Wilkins M.J."/>
            <person name="Williams K.H."/>
            <person name="Banfield J.F."/>
        </authorList>
    </citation>
    <scope>NUCLEOTIDE SEQUENCE [LARGE SCALE GENOMIC DNA]</scope>
</reference>
<evidence type="ECO:0000256" key="1">
    <source>
        <dbReference type="SAM" id="Coils"/>
    </source>
</evidence>
<evidence type="ECO:0000256" key="2">
    <source>
        <dbReference type="SAM" id="SignalP"/>
    </source>
</evidence>
<organism evidence="3 4">
    <name type="scientific">Candidatus Magasanikbacteria bacterium GW2011_GWA2_50_22</name>
    <dbReference type="NCBI Taxonomy" id="1619043"/>
    <lineage>
        <taxon>Bacteria</taxon>
        <taxon>Candidatus Magasanikiibacteriota</taxon>
    </lineage>
</organism>
<feature type="signal peptide" evidence="2">
    <location>
        <begin position="1"/>
        <end position="24"/>
    </location>
</feature>
<dbReference type="AlphaFoldDB" id="A0A0G1ZDL5"/>
<keyword evidence="1" id="KW-0175">Coiled coil</keyword>
<proteinExistence type="predicted"/>
<sequence length="264" mass="28947">MKKLNSIALTALTALFAFSGIAFAQDAAQPPGTPAPQDSSNSKVIKEKRADLREAVKNILGNFKTESKDLRIETKEKMREATTSTERREIKKGAIEERKDLIETRKAGLVEIKDQRKELVEERKEGKAEMRDQRKELARQHGNAMGQRFGVAIKQFDNLSARIQSRIDKLKSAGIETNSAESALNTAKLAMEQAKTDAKALSDLVAQVNSTSDARALRPQIEAAVKVVNASIKSAHKALEYAGKALIVLSRPTKPATSTLPTIQ</sequence>
<accession>A0A0G1ZDL5</accession>
<name>A0A0G1ZDL5_9BACT</name>
<gene>
    <name evidence="3" type="ORF">UY58_C0006G0002</name>
</gene>
<evidence type="ECO:0000313" key="3">
    <source>
        <dbReference type="EMBL" id="KKW17279.1"/>
    </source>
</evidence>
<feature type="coiled-coil region" evidence="1">
    <location>
        <begin position="109"/>
        <end position="140"/>
    </location>
</feature>
<dbReference type="EMBL" id="LCQN01000006">
    <property type="protein sequence ID" value="KKW17279.1"/>
    <property type="molecule type" value="Genomic_DNA"/>
</dbReference>
<keyword evidence="2" id="KW-0732">Signal</keyword>
<comment type="caution">
    <text evidence="3">The sequence shown here is derived from an EMBL/GenBank/DDBJ whole genome shotgun (WGS) entry which is preliminary data.</text>
</comment>